<protein>
    <submittedName>
        <fullName evidence="3">Ribosome biogenesis GTPase RsgA</fullName>
    </submittedName>
</protein>
<dbReference type="CDD" id="cd01855">
    <property type="entry name" value="YqeH"/>
    <property type="match status" value="1"/>
</dbReference>
<dbReference type="InterPro" id="IPR027417">
    <property type="entry name" value="P-loop_NTPase"/>
</dbReference>
<dbReference type="InterPro" id="IPR050896">
    <property type="entry name" value="Mito_lipid_metab_GTPase"/>
</dbReference>
<sequence>MSNKICKGCGVVLQSSDAAAIGYTPKMEADYCQRCFRIRHYDDVVISMKQGIDSDAVLQKINAMDALVVWVVDLFDFESNLLPGINRHLLGKDILMVATKRDLLPATLGNEKLSQFLLRRLKEEGILVQGIVVCGDLAAHARREDNASVDEVCAAIAHYRKGRDVVVMGMANAGKSTLLNAICDGVDLTTSRHPGTTLDFNSIAMEGYQLYDTPGLTRMDSLLTHVDDGLLKTVIPLKPLKARGYQLKGNQTLSLGGLVRLDLIGCEQVSCVAYFSERLPLHRSKQEKADVLWAQHYDEILSPVIGEREHMKKFSYGHVQDHKLDVVIHGLGWFCIRGNVASVDVYVAQQGNVTFRKAMI</sequence>
<dbReference type="PANTHER" id="PTHR46434">
    <property type="entry name" value="GENETIC INTERACTOR OF PROHIBITINS 3, MITOCHONDRIAL"/>
    <property type="match status" value="1"/>
</dbReference>
<comment type="caution">
    <text evidence="3">The sequence shown here is derived from an EMBL/GenBank/DDBJ whole genome shotgun (WGS) entry which is preliminary data.</text>
</comment>
<dbReference type="InterPro" id="IPR048422">
    <property type="entry name" value="NOA1/YqeH-like_C"/>
</dbReference>
<feature type="domain" description="G" evidence="1">
    <location>
        <begin position="164"/>
        <end position="218"/>
    </location>
</feature>
<gene>
    <name evidence="3" type="ORF">CIAN88_08110</name>
</gene>
<accession>A0A099I7S5</accession>
<name>A0A099I7S5_CLOIN</name>
<organism evidence="3 4">
    <name type="scientific">Clostridium innocuum</name>
    <dbReference type="NCBI Taxonomy" id="1522"/>
    <lineage>
        <taxon>Bacteria</taxon>
        <taxon>Bacillati</taxon>
        <taxon>Bacillota</taxon>
        <taxon>Clostridia</taxon>
        <taxon>Eubacteriales</taxon>
        <taxon>Clostridiaceae</taxon>
        <taxon>Clostridium</taxon>
    </lineage>
</organism>
<evidence type="ECO:0000313" key="4">
    <source>
        <dbReference type="Proteomes" id="UP000030008"/>
    </source>
</evidence>
<dbReference type="EMBL" id="JQIF01000036">
    <property type="protein sequence ID" value="KGJ53621.1"/>
    <property type="molecule type" value="Genomic_DNA"/>
</dbReference>
<dbReference type="SUPFAM" id="SSF52540">
    <property type="entry name" value="P-loop containing nucleoside triphosphate hydrolases"/>
    <property type="match status" value="1"/>
</dbReference>
<dbReference type="AlphaFoldDB" id="A0A099I7S5"/>
<dbReference type="GO" id="GO:0005525">
    <property type="term" value="F:GTP binding"/>
    <property type="evidence" value="ECO:0007669"/>
    <property type="project" value="InterPro"/>
</dbReference>
<dbReference type="InterPro" id="IPR006073">
    <property type="entry name" value="GTP-bd"/>
</dbReference>
<dbReference type="Gene3D" id="3.40.50.300">
    <property type="entry name" value="P-loop containing nucleotide triphosphate hydrolases"/>
    <property type="match status" value="1"/>
</dbReference>
<feature type="domain" description="NOA1/YqeH-like C-terminal" evidence="2">
    <location>
        <begin position="270"/>
        <end position="359"/>
    </location>
</feature>
<evidence type="ECO:0000259" key="2">
    <source>
        <dbReference type="Pfam" id="PF21516"/>
    </source>
</evidence>
<proteinExistence type="predicted"/>
<dbReference type="PANTHER" id="PTHR46434:SF1">
    <property type="entry name" value="GENETIC INTERACTOR OF PROHIBITINS 3, MITOCHONDRIAL"/>
    <property type="match status" value="1"/>
</dbReference>
<evidence type="ECO:0000259" key="1">
    <source>
        <dbReference type="Pfam" id="PF01926"/>
    </source>
</evidence>
<dbReference type="Pfam" id="PF21516">
    <property type="entry name" value="YqeH-like_C"/>
    <property type="match status" value="1"/>
</dbReference>
<dbReference type="Pfam" id="PF01926">
    <property type="entry name" value="MMR_HSR1"/>
    <property type="match status" value="1"/>
</dbReference>
<reference evidence="3 4" key="1">
    <citation type="submission" date="2014-08" db="EMBL/GenBank/DDBJ databases">
        <title>Clostridium innocuum, an unnegligible vancomycin-resistant pathogen causing extra-intestinal infections.</title>
        <authorList>
            <person name="Feng Y."/>
            <person name="Chiu C.-H."/>
        </authorList>
    </citation>
    <scope>NUCLEOTIDE SEQUENCE [LARGE SCALE GENOMIC DNA]</scope>
    <source>
        <strain evidence="3 4">AN88</strain>
    </source>
</reference>
<dbReference type="RefSeq" id="WP_044904924.1">
    <property type="nucleotide sequence ID" value="NZ_JQIF01000036.1"/>
</dbReference>
<evidence type="ECO:0000313" key="3">
    <source>
        <dbReference type="EMBL" id="KGJ53621.1"/>
    </source>
</evidence>
<dbReference type="Proteomes" id="UP000030008">
    <property type="component" value="Unassembled WGS sequence"/>
</dbReference>